<dbReference type="EMBL" id="BLQM01000215">
    <property type="protein sequence ID" value="GMH76024.1"/>
    <property type="molecule type" value="Genomic_DNA"/>
</dbReference>
<evidence type="ECO:0000256" key="1">
    <source>
        <dbReference type="SAM" id="Coils"/>
    </source>
</evidence>
<organism evidence="4 5">
    <name type="scientific">Triparma laevis f. inornata</name>
    <dbReference type="NCBI Taxonomy" id="1714386"/>
    <lineage>
        <taxon>Eukaryota</taxon>
        <taxon>Sar</taxon>
        <taxon>Stramenopiles</taxon>
        <taxon>Ochrophyta</taxon>
        <taxon>Bolidophyceae</taxon>
        <taxon>Parmales</taxon>
        <taxon>Triparmaceae</taxon>
        <taxon>Triparma</taxon>
    </lineage>
</organism>
<evidence type="ECO:0000256" key="2">
    <source>
        <dbReference type="SAM" id="MobiDB-lite"/>
    </source>
</evidence>
<dbReference type="Proteomes" id="UP001162640">
    <property type="component" value="Unassembled WGS sequence"/>
</dbReference>
<protein>
    <submittedName>
        <fullName evidence="4">Uncharacterized protein</fullName>
    </submittedName>
</protein>
<feature type="compositionally biased region" description="Polar residues" evidence="2">
    <location>
        <begin position="366"/>
        <end position="378"/>
    </location>
</feature>
<gene>
    <name evidence="4" type="ORF">TL16_g06946</name>
</gene>
<feature type="transmembrane region" description="Helical" evidence="3">
    <location>
        <begin position="246"/>
        <end position="267"/>
    </location>
</feature>
<name>A0A9W7EC80_9STRA</name>
<reference evidence="5" key="1">
    <citation type="journal article" date="2023" name="Commun. Biol.">
        <title>Genome analysis of Parmales, the sister group of diatoms, reveals the evolutionary specialization of diatoms from phago-mixotrophs to photoautotrophs.</title>
        <authorList>
            <person name="Ban H."/>
            <person name="Sato S."/>
            <person name="Yoshikawa S."/>
            <person name="Yamada K."/>
            <person name="Nakamura Y."/>
            <person name="Ichinomiya M."/>
            <person name="Sato N."/>
            <person name="Blanc-Mathieu R."/>
            <person name="Endo H."/>
            <person name="Kuwata A."/>
            <person name="Ogata H."/>
        </authorList>
    </citation>
    <scope>NUCLEOTIDE SEQUENCE [LARGE SCALE GENOMIC DNA]</scope>
</reference>
<accession>A0A9W7EC80</accession>
<feature type="transmembrane region" description="Helical" evidence="3">
    <location>
        <begin position="191"/>
        <end position="212"/>
    </location>
</feature>
<evidence type="ECO:0000313" key="4">
    <source>
        <dbReference type="EMBL" id="GMH76024.1"/>
    </source>
</evidence>
<keyword evidence="3" id="KW-0812">Transmembrane</keyword>
<feature type="coiled-coil region" evidence="1">
    <location>
        <begin position="26"/>
        <end position="60"/>
    </location>
</feature>
<comment type="caution">
    <text evidence="4">The sequence shown here is derived from an EMBL/GenBank/DDBJ whole genome shotgun (WGS) entry which is preliminary data.</text>
</comment>
<evidence type="ECO:0000256" key="3">
    <source>
        <dbReference type="SAM" id="Phobius"/>
    </source>
</evidence>
<evidence type="ECO:0000313" key="5">
    <source>
        <dbReference type="Proteomes" id="UP001162640"/>
    </source>
</evidence>
<dbReference type="AlphaFoldDB" id="A0A9W7EC80"/>
<keyword evidence="3" id="KW-0472">Membrane</keyword>
<sequence>MSLTDPTVKQQLSEMKGLLTEQGSALTQVRAEAAETKRALSSADAQIEALMREVKSLKETTKTSEVVVQRGDYARRWRGVFLAGACIPHGLAIASIKCGDQRYVAASRTFQIFGIVCSMAAAGGDPNNFGSMNEKLFIVLCALIPPAYEFIKACITGSTTMLFYGCAWMLILPPSYLALVKLYSKFSVRKLGVVVTTIFKSFPGILGSMLYISASAMQCIMDSKPDDELDEWGNIKRCQNPSFPTFWVSVFLAMSWGLTYLLPPLLPSERTLSWNDVMKLNLGSRMEGLQFTLFCTYSMEALVIYSLTNDEGGEVNEFLNGLIDTMIINFGILGFIVVYEYVIKPAICKPSSRTDHDDDNDSGDSFNFQENGLNINSL</sequence>
<feature type="region of interest" description="Disordered" evidence="2">
    <location>
        <begin position="352"/>
        <end position="378"/>
    </location>
</feature>
<keyword evidence="1" id="KW-0175">Coiled coil</keyword>
<feature type="transmembrane region" description="Helical" evidence="3">
    <location>
        <begin position="161"/>
        <end position="179"/>
    </location>
</feature>
<proteinExistence type="predicted"/>
<keyword evidence="3" id="KW-1133">Transmembrane helix</keyword>
<feature type="transmembrane region" description="Helical" evidence="3">
    <location>
        <begin position="319"/>
        <end position="343"/>
    </location>
</feature>